<evidence type="ECO:0000256" key="10">
    <source>
        <dbReference type="SAM" id="Coils"/>
    </source>
</evidence>
<dbReference type="InterPro" id="IPR003660">
    <property type="entry name" value="HAMP_dom"/>
</dbReference>
<comment type="caution">
    <text evidence="14">The sequence shown here is derived from an EMBL/GenBank/DDBJ whole genome shotgun (WGS) entry which is preliminary data.</text>
</comment>
<dbReference type="PROSITE" id="PS50885">
    <property type="entry name" value="HAMP"/>
    <property type="match status" value="1"/>
</dbReference>
<feature type="coiled-coil region" evidence="10">
    <location>
        <begin position="375"/>
        <end position="406"/>
    </location>
</feature>
<evidence type="ECO:0000256" key="11">
    <source>
        <dbReference type="SAM" id="Phobius"/>
    </source>
</evidence>
<dbReference type="Pfam" id="PF00015">
    <property type="entry name" value="MCPsignal"/>
    <property type="match status" value="1"/>
</dbReference>
<organism evidence="14 15">
    <name type="scientific">Pseudaeromonas paramecii</name>
    <dbReference type="NCBI Taxonomy" id="2138166"/>
    <lineage>
        <taxon>Bacteria</taxon>
        <taxon>Pseudomonadati</taxon>
        <taxon>Pseudomonadota</taxon>
        <taxon>Gammaproteobacteria</taxon>
        <taxon>Aeromonadales</taxon>
        <taxon>Aeromonadaceae</taxon>
        <taxon>Pseudaeromonas</taxon>
    </lineage>
</organism>
<evidence type="ECO:0000256" key="3">
    <source>
        <dbReference type="ARBA" id="ARBA00022500"/>
    </source>
</evidence>
<dbReference type="PANTHER" id="PTHR32089:SF119">
    <property type="entry name" value="METHYL-ACCEPTING CHEMOTAXIS PROTEIN CTPL"/>
    <property type="match status" value="1"/>
</dbReference>
<dbReference type="CDD" id="cd11386">
    <property type="entry name" value="MCP_signal"/>
    <property type="match status" value="1"/>
</dbReference>
<keyword evidence="10" id="KW-0175">Coiled coil</keyword>
<evidence type="ECO:0000313" key="15">
    <source>
        <dbReference type="Proteomes" id="UP001501321"/>
    </source>
</evidence>
<feature type="domain" description="HAMP" evidence="13">
    <location>
        <begin position="340"/>
        <end position="394"/>
    </location>
</feature>
<evidence type="ECO:0000313" key="14">
    <source>
        <dbReference type="EMBL" id="GAA4500566.1"/>
    </source>
</evidence>
<keyword evidence="15" id="KW-1185">Reference proteome</keyword>
<dbReference type="PROSITE" id="PS50111">
    <property type="entry name" value="CHEMOTAXIS_TRANSDUC_2"/>
    <property type="match status" value="1"/>
</dbReference>
<comment type="similarity">
    <text evidence="8">Belongs to the methyl-accepting chemotaxis (MCP) protein family.</text>
</comment>
<proteinExistence type="inferred from homology"/>
<accession>A0ABP8QBA5</accession>
<evidence type="ECO:0000256" key="7">
    <source>
        <dbReference type="ARBA" id="ARBA00023224"/>
    </source>
</evidence>
<protein>
    <submittedName>
        <fullName evidence="14">Methyl-accepting chemotaxis protein</fullName>
    </submittedName>
</protein>
<feature type="transmembrane region" description="Helical" evidence="11">
    <location>
        <begin position="12"/>
        <end position="32"/>
    </location>
</feature>
<evidence type="ECO:0000256" key="4">
    <source>
        <dbReference type="ARBA" id="ARBA00022692"/>
    </source>
</evidence>
<dbReference type="InterPro" id="IPR004089">
    <property type="entry name" value="MCPsignal_dom"/>
</dbReference>
<dbReference type="RefSeq" id="WP_345013118.1">
    <property type="nucleotide sequence ID" value="NZ_BAABFC010000014.1"/>
</dbReference>
<evidence type="ECO:0000256" key="8">
    <source>
        <dbReference type="ARBA" id="ARBA00029447"/>
    </source>
</evidence>
<name>A0ABP8QBA5_9GAMM</name>
<keyword evidence="4 11" id="KW-0812">Transmembrane</keyword>
<evidence type="ECO:0000256" key="6">
    <source>
        <dbReference type="ARBA" id="ARBA00023136"/>
    </source>
</evidence>
<reference evidence="15" key="1">
    <citation type="journal article" date="2019" name="Int. J. Syst. Evol. Microbiol.">
        <title>The Global Catalogue of Microorganisms (GCM) 10K type strain sequencing project: providing services to taxonomists for standard genome sequencing and annotation.</title>
        <authorList>
            <consortium name="The Broad Institute Genomics Platform"/>
            <consortium name="The Broad Institute Genome Sequencing Center for Infectious Disease"/>
            <person name="Wu L."/>
            <person name="Ma J."/>
        </authorList>
    </citation>
    <scope>NUCLEOTIDE SEQUENCE [LARGE SCALE GENOMIC DNA]</scope>
    <source>
        <strain evidence="15">JCM 32226</strain>
    </source>
</reference>
<comment type="subcellular location">
    <subcellularLocation>
        <location evidence="1">Cell membrane</location>
        <topology evidence="1">Multi-pass membrane protein</topology>
    </subcellularLocation>
</comment>
<dbReference type="Pfam" id="PF02743">
    <property type="entry name" value="dCache_1"/>
    <property type="match status" value="1"/>
</dbReference>
<evidence type="ECO:0000259" key="13">
    <source>
        <dbReference type="PROSITE" id="PS50885"/>
    </source>
</evidence>
<dbReference type="SMART" id="SM00283">
    <property type="entry name" value="MA"/>
    <property type="match status" value="1"/>
</dbReference>
<evidence type="ECO:0000256" key="9">
    <source>
        <dbReference type="PROSITE-ProRule" id="PRU00284"/>
    </source>
</evidence>
<feature type="transmembrane region" description="Helical" evidence="11">
    <location>
        <begin position="318"/>
        <end position="339"/>
    </location>
</feature>
<dbReference type="SUPFAM" id="SSF58104">
    <property type="entry name" value="Methyl-accepting chemotaxis protein (MCP) signaling domain"/>
    <property type="match status" value="1"/>
</dbReference>
<evidence type="ECO:0000256" key="1">
    <source>
        <dbReference type="ARBA" id="ARBA00004651"/>
    </source>
</evidence>
<dbReference type="SMART" id="SM00304">
    <property type="entry name" value="HAMP"/>
    <property type="match status" value="2"/>
</dbReference>
<dbReference type="Proteomes" id="UP001501321">
    <property type="component" value="Unassembled WGS sequence"/>
</dbReference>
<keyword evidence="2" id="KW-1003">Cell membrane</keyword>
<dbReference type="PANTHER" id="PTHR32089">
    <property type="entry name" value="METHYL-ACCEPTING CHEMOTAXIS PROTEIN MCPB"/>
    <property type="match status" value="1"/>
</dbReference>
<keyword evidence="7 9" id="KW-0807">Transducer</keyword>
<keyword evidence="3" id="KW-0145">Chemotaxis</keyword>
<dbReference type="CDD" id="cd12913">
    <property type="entry name" value="PDC1_MCP_like"/>
    <property type="match status" value="1"/>
</dbReference>
<keyword evidence="5 11" id="KW-1133">Transmembrane helix</keyword>
<keyword evidence="6 11" id="KW-0472">Membrane</keyword>
<dbReference type="Pfam" id="PF00672">
    <property type="entry name" value="HAMP"/>
    <property type="match status" value="1"/>
</dbReference>
<dbReference type="Gene3D" id="1.10.287.950">
    <property type="entry name" value="Methyl-accepting chemotaxis protein"/>
    <property type="match status" value="1"/>
</dbReference>
<evidence type="ECO:0000256" key="2">
    <source>
        <dbReference type="ARBA" id="ARBA00022475"/>
    </source>
</evidence>
<dbReference type="InterPro" id="IPR033479">
    <property type="entry name" value="dCache_1"/>
</dbReference>
<sequence length="666" mass="72066">MQNRQGWTIARKIYAGAALAFLLALTSIYLVVEQKVKPALIQERQAMIQASQADMLGLLGAKLEQIQQLTASLATQSQLLPKDEALFKSLFPPVIDNHGDATIAGGGIWPEPETFTPGVARRSFFWGRDSGQLKYLDDYNDPKGSGYHDESWYQVGRQGQAGRCSWSEAYTDPYSKTPMITCTVPMLAQGRFMGVSTVDMMLDGITALLQRYGQSQGGYAFAIDQTGQIISFPGDLAKPAADGSMVRLETLTAQQPWLAPLTQQIGALQQGATLDLADDGVLHEPVFVSLSRLPQTGWTLGLVVPKAHMTAVARQMGLFLQLSVGATLAVMLLLGLLFFRGILYSLARTTSQIRALASGSADLNERLSVLHADEVGALRQAVNDYADKLKQLLQRVQEAASALQVEAGELNSFSTSFMQKAQELRDENTMLATGAHEMGATAQEVARHAHDTQTTVGQIHDEVRRSGQEMSQVIVTMQRLAEVIGQAQQAIIQLEQDSGQVSGMLEMIRSIADQTNLLALNAAIEAARAGESGRGFAVVADEVRSLAAKSQQSAVEIEQVIARLQATSRQSVSAMSQGQAETDKAVTGAQQTHQHLQAVVADFGQITERVTQIAVAAEEQDRVTQEMSLQLSNLNQLTDGNADNSAQLKRMSDILAEVAGRLTRLS</sequence>
<dbReference type="EMBL" id="BAABFC010000014">
    <property type="protein sequence ID" value="GAA4500566.1"/>
    <property type="molecule type" value="Genomic_DNA"/>
</dbReference>
<dbReference type="CDD" id="cd12912">
    <property type="entry name" value="PDC2_MCP_like"/>
    <property type="match status" value="1"/>
</dbReference>
<dbReference type="Gene3D" id="3.30.450.20">
    <property type="entry name" value="PAS domain"/>
    <property type="match status" value="1"/>
</dbReference>
<evidence type="ECO:0000256" key="5">
    <source>
        <dbReference type="ARBA" id="ARBA00022989"/>
    </source>
</evidence>
<feature type="domain" description="Methyl-accepting transducer" evidence="12">
    <location>
        <begin position="399"/>
        <end position="635"/>
    </location>
</feature>
<evidence type="ECO:0000259" key="12">
    <source>
        <dbReference type="PROSITE" id="PS50111"/>
    </source>
</evidence>
<gene>
    <name evidence="14" type="ORF">GCM10023095_22560</name>
</gene>